<proteinExistence type="predicted"/>
<feature type="region of interest" description="Disordered" evidence="1">
    <location>
        <begin position="354"/>
        <end position="399"/>
    </location>
</feature>
<evidence type="ECO:0000313" key="3">
    <source>
        <dbReference type="EMBL" id="MCW1245007.1"/>
    </source>
</evidence>
<dbReference type="EMBL" id="JAOSHO010000118">
    <property type="protein sequence ID" value="MCW1245007.1"/>
    <property type="molecule type" value="Genomic_DNA"/>
</dbReference>
<dbReference type="CDD" id="cd14740">
    <property type="entry name" value="PAAR_4"/>
    <property type="match status" value="1"/>
</dbReference>
<keyword evidence="4" id="KW-1185">Reference proteome</keyword>
<dbReference type="Proteomes" id="UP001061999">
    <property type="component" value="Unassembled WGS sequence"/>
</dbReference>
<evidence type="ECO:0000256" key="1">
    <source>
        <dbReference type="SAM" id="MobiDB-lite"/>
    </source>
</evidence>
<accession>A0ABT3F7J9</accession>
<reference evidence="3" key="1">
    <citation type="submission" date="2022-07" db="EMBL/GenBank/DDBJ databases">
        <title>Pseudomonas agronomica sp. nov.: a novel bacterium with biotechnological application in the synthesis of biofertilizers from valorized agricultural residues.</title>
        <authorList>
            <person name="Robas M."/>
            <person name="Fernandez V.M."/>
            <person name="Luna L."/>
            <person name="Provanza A."/>
            <person name="Jimenez P.A."/>
        </authorList>
    </citation>
    <scope>NUCLEOTIDE SEQUENCE</scope>
    <source>
        <strain evidence="3">SAICEU22T</strain>
    </source>
</reference>
<feature type="domain" description="Tox-GHH2" evidence="2">
    <location>
        <begin position="246"/>
        <end position="356"/>
    </location>
</feature>
<sequence>MANEVFANNMEVSCKAADGKSIACFPDVCFTPPQAPPTPLGVPIPYPNTGMAKDTTKGTRTVKITGKEVMLKDKSYFKTSYGDEAGNAPKKGIVTSRNKGKVYFTSWSMDVKYEGKNVVRHMDLTTHNHASQPGNTVPWPYSDRMEIAEGLAQCEGERKRLKKACDTDKKVVCPDTKTLKDALKTRNTAKKKAGDGFSDDPAYMAAHTGVLKEYSSLAKTINADRCQKALRCFLAPYKPNRCCPGQTGDHLIDSASFTDGPAFAGQPRNQHPTKAGWSKYETDKAPVMCVEGPNQTTATHGQMHTRRGVVALRSADAKGEWPRAKATKTGALAARKTFPDSKCSQKCLEAQLNNYHDQAKSPGKEKPINARASMTSNQHERDKAISEMCPSDNNSDSGR</sequence>
<dbReference type="InterPro" id="IPR028917">
    <property type="entry name" value="Tox-GHH2_domain"/>
</dbReference>
<evidence type="ECO:0000259" key="2">
    <source>
        <dbReference type="Pfam" id="PF15635"/>
    </source>
</evidence>
<dbReference type="RefSeq" id="WP_198796476.1">
    <property type="nucleotide sequence ID" value="NZ_JAOSHO010000118.1"/>
</dbReference>
<dbReference type="Pfam" id="PF15635">
    <property type="entry name" value="Tox-GHH2"/>
    <property type="match status" value="1"/>
</dbReference>
<comment type="caution">
    <text evidence="3">The sequence shown here is derived from an EMBL/GenBank/DDBJ whole genome shotgun (WGS) entry which is preliminary data.</text>
</comment>
<protein>
    <submittedName>
        <fullName evidence="3">DUF4150 domain-containing protein</fullName>
    </submittedName>
</protein>
<name>A0ABT3F7J9_9PSED</name>
<feature type="compositionally biased region" description="Basic and acidic residues" evidence="1">
    <location>
        <begin position="357"/>
        <end position="368"/>
    </location>
</feature>
<organism evidence="3 4">
    <name type="scientific">Pseudomonas agronomica</name>
    <dbReference type="NCBI Taxonomy" id="2979328"/>
    <lineage>
        <taxon>Bacteria</taxon>
        <taxon>Pseudomonadati</taxon>
        <taxon>Pseudomonadota</taxon>
        <taxon>Gammaproteobacteria</taxon>
        <taxon>Pseudomonadales</taxon>
        <taxon>Pseudomonadaceae</taxon>
        <taxon>Pseudomonas</taxon>
    </lineage>
</organism>
<evidence type="ECO:0000313" key="4">
    <source>
        <dbReference type="Proteomes" id="UP001061999"/>
    </source>
</evidence>
<gene>
    <name evidence="3" type="ORF">OC610_11360</name>
</gene>
<dbReference type="Pfam" id="PF13665">
    <property type="entry name" value="Tox-PAAR-like"/>
    <property type="match status" value="1"/>
</dbReference>